<dbReference type="InterPro" id="IPR021130">
    <property type="entry name" value="PRib-ATP_PPHydrolase-like"/>
</dbReference>
<dbReference type="Proteomes" id="UP000238375">
    <property type="component" value="Unassembled WGS sequence"/>
</dbReference>
<dbReference type="OrthoDB" id="9795188at2"/>
<dbReference type="RefSeq" id="WP_106138213.1">
    <property type="nucleotide sequence ID" value="NZ_PVTE01000009.1"/>
</dbReference>
<comment type="caution">
    <text evidence="1">The sequence shown here is derived from an EMBL/GenBank/DDBJ whole genome shotgun (WGS) entry which is preliminary data.</text>
</comment>
<organism evidence="1 2">
    <name type="scientific">Spirosoma oryzae</name>
    <dbReference type="NCBI Taxonomy" id="1469603"/>
    <lineage>
        <taxon>Bacteria</taxon>
        <taxon>Pseudomonadati</taxon>
        <taxon>Bacteroidota</taxon>
        <taxon>Cytophagia</taxon>
        <taxon>Cytophagales</taxon>
        <taxon>Cytophagaceae</taxon>
        <taxon>Spirosoma</taxon>
    </lineage>
</organism>
<keyword evidence="2" id="KW-1185">Reference proteome</keyword>
<gene>
    <name evidence="1" type="ORF">CLV58_109211</name>
</gene>
<dbReference type="CDD" id="cd11530">
    <property type="entry name" value="NTP-PPase_DR2231_like"/>
    <property type="match status" value="1"/>
</dbReference>
<protein>
    <submittedName>
        <fullName evidence="1">Phosphoribosyl-ATP pyrophosphohydrolase</fullName>
    </submittedName>
</protein>
<dbReference type="AlphaFoldDB" id="A0A2T0SYK4"/>
<dbReference type="InterPro" id="IPR023292">
    <property type="entry name" value="NTP_PyroPHydrolase-like_dom_sf"/>
</dbReference>
<name>A0A2T0SYK4_9BACT</name>
<reference evidence="1 2" key="1">
    <citation type="submission" date="2018-03" db="EMBL/GenBank/DDBJ databases">
        <title>Genomic Encyclopedia of Archaeal and Bacterial Type Strains, Phase II (KMG-II): from individual species to whole genera.</title>
        <authorList>
            <person name="Goeker M."/>
        </authorList>
    </citation>
    <scope>NUCLEOTIDE SEQUENCE [LARGE SCALE GENOMIC DNA]</scope>
    <source>
        <strain evidence="1 2">DSM 28354</strain>
    </source>
</reference>
<dbReference type="Gene3D" id="1.10.3420.10">
    <property type="entry name" value="putative ntp pyrophosphohydrolase like domain"/>
    <property type="match status" value="1"/>
</dbReference>
<dbReference type="Pfam" id="PF01503">
    <property type="entry name" value="PRA-PH"/>
    <property type="match status" value="1"/>
</dbReference>
<dbReference type="EMBL" id="PVTE01000009">
    <property type="protein sequence ID" value="PRY38484.1"/>
    <property type="molecule type" value="Genomic_DNA"/>
</dbReference>
<sequence length="155" mass="17000">MEQLLADVAAFRAAMGLPIGDKPRLPHQIDHRLHVGLLQEELDELNQAAQSNDLVETFDGLLDLIYVACGTILDLGLGELAQTGWNEVQRSNMSKTVTSEAEGVISQNGYYLKGITSELLPVGNRWVLRRSSDGKVLKPYTYSAPDLATILPEPL</sequence>
<proteinExistence type="predicted"/>
<evidence type="ECO:0000313" key="2">
    <source>
        <dbReference type="Proteomes" id="UP000238375"/>
    </source>
</evidence>
<accession>A0A2T0SYK4</accession>
<evidence type="ECO:0000313" key="1">
    <source>
        <dbReference type="EMBL" id="PRY38484.1"/>
    </source>
</evidence>
<dbReference type="GO" id="GO:0016787">
    <property type="term" value="F:hydrolase activity"/>
    <property type="evidence" value="ECO:0007669"/>
    <property type="project" value="UniProtKB-KW"/>
</dbReference>
<keyword evidence="1" id="KW-0378">Hydrolase</keyword>
<dbReference type="InterPro" id="IPR033653">
    <property type="entry name" value="NTP-PPase_DR2231-like"/>
</dbReference>